<sequence length="115" mass="11881">MSKVIPIADEALELILITNKTSRIDSITCIFSPCPMILERKPQASAAIAASIGSAADPGITRALDASRQVGGSSSGSPEEQGLASSLPTGHRTWPALSKEVAGVGLWAADWLSAH</sequence>
<comment type="caution">
    <text evidence="2">The sequence shown here is derived from an EMBL/GenBank/DDBJ whole genome shotgun (WGS) entry which is preliminary data.</text>
</comment>
<reference evidence="2" key="1">
    <citation type="submission" date="2021-03" db="EMBL/GenBank/DDBJ databases">
        <authorList>
            <person name="Li Z."/>
            <person name="Yang C."/>
        </authorList>
    </citation>
    <scope>NUCLEOTIDE SEQUENCE</scope>
    <source>
        <strain evidence="2">Dzin_1.0</strain>
        <tissue evidence="2">Leaf</tissue>
    </source>
</reference>
<accession>A0A9D5D6Y5</accession>
<feature type="region of interest" description="Disordered" evidence="1">
    <location>
        <begin position="66"/>
        <end position="91"/>
    </location>
</feature>
<gene>
    <name evidence="2" type="ORF">J5N97_003624</name>
</gene>
<proteinExistence type="predicted"/>
<dbReference type="Proteomes" id="UP001085076">
    <property type="component" value="Miscellaneous, Linkage group lg01"/>
</dbReference>
<reference evidence="2" key="2">
    <citation type="journal article" date="2022" name="Hortic Res">
        <title>The genome of Dioscorea zingiberensis sheds light on the biosynthesis, origin and evolution of the medicinally important diosgenin saponins.</title>
        <authorList>
            <person name="Li Y."/>
            <person name="Tan C."/>
            <person name="Li Z."/>
            <person name="Guo J."/>
            <person name="Li S."/>
            <person name="Chen X."/>
            <person name="Wang C."/>
            <person name="Dai X."/>
            <person name="Yang H."/>
            <person name="Song W."/>
            <person name="Hou L."/>
            <person name="Xu J."/>
            <person name="Tong Z."/>
            <person name="Xu A."/>
            <person name="Yuan X."/>
            <person name="Wang W."/>
            <person name="Yang Q."/>
            <person name="Chen L."/>
            <person name="Sun Z."/>
            <person name="Wang K."/>
            <person name="Pan B."/>
            <person name="Chen J."/>
            <person name="Bao Y."/>
            <person name="Liu F."/>
            <person name="Qi X."/>
            <person name="Gang D.R."/>
            <person name="Wen J."/>
            <person name="Li J."/>
        </authorList>
    </citation>
    <scope>NUCLEOTIDE SEQUENCE</scope>
    <source>
        <strain evidence="2">Dzin_1.0</strain>
    </source>
</reference>
<name>A0A9D5D6Y5_9LILI</name>
<evidence type="ECO:0000256" key="1">
    <source>
        <dbReference type="SAM" id="MobiDB-lite"/>
    </source>
</evidence>
<protein>
    <submittedName>
        <fullName evidence="2">Uncharacterized protein</fullName>
    </submittedName>
</protein>
<dbReference type="AlphaFoldDB" id="A0A9D5D6Y5"/>
<organism evidence="2 3">
    <name type="scientific">Dioscorea zingiberensis</name>
    <dbReference type="NCBI Taxonomy" id="325984"/>
    <lineage>
        <taxon>Eukaryota</taxon>
        <taxon>Viridiplantae</taxon>
        <taxon>Streptophyta</taxon>
        <taxon>Embryophyta</taxon>
        <taxon>Tracheophyta</taxon>
        <taxon>Spermatophyta</taxon>
        <taxon>Magnoliopsida</taxon>
        <taxon>Liliopsida</taxon>
        <taxon>Dioscoreales</taxon>
        <taxon>Dioscoreaceae</taxon>
        <taxon>Dioscorea</taxon>
    </lineage>
</organism>
<evidence type="ECO:0000313" key="3">
    <source>
        <dbReference type="Proteomes" id="UP001085076"/>
    </source>
</evidence>
<keyword evidence="3" id="KW-1185">Reference proteome</keyword>
<dbReference type="EMBL" id="JAGGNH010000001">
    <property type="protein sequence ID" value="KAJ0985268.1"/>
    <property type="molecule type" value="Genomic_DNA"/>
</dbReference>
<evidence type="ECO:0000313" key="2">
    <source>
        <dbReference type="EMBL" id="KAJ0985268.1"/>
    </source>
</evidence>